<protein>
    <submittedName>
        <fullName evidence="1">Uncharacterized protein</fullName>
    </submittedName>
</protein>
<dbReference type="AlphaFoldDB" id="A0A8H7DJS6"/>
<proteinExistence type="predicted"/>
<evidence type="ECO:0000313" key="1">
    <source>
        <dbReference type="EMBL" id="KAF7375927.1"/>
    </source>
</evidence>
<keyword evidence="2" id="KW-1185">Reference proteome</keyword>
<name>A0A8H7DJS6_9AGAR</name>
<dbReference type="EMBL" id="JACAZH010000001">
    <property type="protein sequence ID" value="KAF7375927.1"/>
    <property type="molecule type" value="Genomic_DNA"/>
</dbReference>
<reference evidence="1" key="1">
    <citation type="submission" date="2020-05" db="EMBL/GenBank/DDBJ databases">
        <title>Mycena genomes resolve the evolution of fungal bioluminescence.</title>
        <authorList>
            <person name="Tsai I.J."/>
        </authorList>
    </citation>
    <scope>NUCLEOTIDE SEQUENCE</scope>
    <source>
        <strain evidence="1">160909Yilan</strain>
    </source>
</reference>
<accession>A0A8H7DJS6</accession>
<dbReference type="Proteomes" id="UP000623467">
    <property type="component" value="Unassembled WGS sequence"/>
</dbReference>
<organism evidence="1 2">
    <name type="scientific">Mycena sanguinolenta</name>
    <dbReference type="NCBI Taxonomy" id="230812"/>
    <lineage>
        <taxon>Eukaryota</taxon>
        <taxon>Fungi</taxon>
        <taxon>Dikarya</taxon>
        <taxon>Basidiomycota</taxon>
        <taxon>Agaricomycotina</taxon>
        <taxon>Agaricomycetes</taxon>
        <taxon>Agaricomycetidae</taxon>
        <taxon>Agaricales</taxon>
        <taxon>Marasmiineae</taxon>
        <taxon>Mycenaceae</taxon>
        <taxon>Mycena</taxon>
    </lineage>
</organism>
<comment type="caution">
    <text evidence="1">The sequence shown here is derived from an EMBL/GenBank/DDBJ whole genome shotgun (WGS) entry which is preliminary data.</text>
</comment>
<sequence length="75" mass="8359">MLISRLSSSTSFSTFPVGFPFSTSPSSNTSRFASTYAGYTMFSPVVRRVAPHRALWIGLHSTRQKRAPSGMQRWS</sequence>
<evidence type="ECO:0000313" key="2">
    <source>
        <dbReference type="Proteomes" id="UP000623467"/>
    </source>
</evidence>
<gene>
    <name evidence="1" type="ORF">MSAN_00007100</name>
</gene>